<dbReference type="PRINTS" id="PR00633">
    <property type="entry name" value="RCCNDNSATION"/>
</dbReference>
<dbReference type="PROSITE" id="PS50012">
    <property type="entry name" value="RCC1_3"/>
    <property type="match status" value="5"/>
</dbReference>
<dbReference type="InterPro" id="IPR028641">
    <property type="entry name" value="RCC2"/>
</dbReference>
<sequence>MPPKKRAGDAESNGSTKKPRTDEVNSEGSDVEDDTETGDATVGDGTKDVENSGTEKPSENEETEGSVSYKIEAPMLSGELLFCGASNWDLVGRKALPKGMKNLGGPNLWGPNRISALKGIRIRTVVSGCCAAHCVAITSEGTLYSWGRNEKGQLGLGHTDRQDVPQVVDTLDDENIVDAACGRRHTLFLTDQGKVFACGENKMGQLGLGNQSEQVLVPTLINYKGPPIRRIACGGDFSVISDINGNVYSFGCPEYGQLGHNSDGKYFVKSNKLEFQCENSPRVVTVFVEKQRDGQVAPVTDVDVREIACGANHVLVTDSKKRVFSWGFGGYGRLGHADPKDELVPRLIKFFDGPNRGAVSIAAGSTYSLAVSEHGALYFWGLTKMSGEATMYPKLVQDLSGWKIRSIGTSNKSIVVAADESVVSWGPSPCFGELGYGEGGIKSSTVPKEVKPLEDVYVHHVSCGFSHTLLIARVDTDEEKQAIEKLPVYTP</sequence>
<dbReference type="PANTHER" id="PTHR46207">
    <property type="entry name" value="PROTEIN RCC2"/>
    <property type="match status" value="1"/>
</dbReference>
<feature type="repeat" description="RCC1" evidence="1">
    <location>
        <begin position="245"/>
        <end position="320"/>
    </location>
</feature>
<organism evidence="3 4">
    <name type="scientific">Aplysia californica</name>
    <name type="common">California sea hare</name>
    <dbReference type="NCBI Taxonomy" id="6500"/>
    <lineage>
        <taxon>Eukaryota</taxon>
        <taxon>Metazoa</taxon>
        <taxon>Spiralia</taxon>
        <taxon>Lophotrochozoa</taxon>
        <taxon>Mollusca</taxon>
        <taxon>Gastropoda</taxon>
        <taxon>Heterobranchia</taxon>
        <taxon>Euthyneura</taxon>
        <taxon>Tectipleura</taxon>
        <taxon>Aplysiida</taxon>
        <taxon>Aplysioidea</taxon>
        <taxon>Aplysiidae</taxon>
        <taxon>Aplysia</taxon>
    </lineage>
</organism>
<dbReference type="Gene3D" id="2.130.10.30">
    <property type="entry name" value="Regulator of chromosome condensation 1/beta-lactamase-inhibitor protein II"/>
    <property type="match status" value="2"/>
</dbReference>
<keyword evidence="3" id="KW-1185">Reference proteome</keyword>
<dbReference type="Proteomes" id="UP000694888">
    <property type="component" value="Unplaced"/>
</dbReference>
<dbReference type="SUPFAM" id="SSF50985">
    <property type="entry name" value="RCC1/BLIP-II"/>
    <property type="match status" value="1"/>
</dbReference>
<dbReference type="InterPro" id="IPR000408">
    <property type="entry name" value="Reg_chr_condens"/>
</dbReference>
<gene>
    <name evidence="4" type="primary">LOC101853427</name>
</gene>
<feature type="repeat" description="RCC1" evidence="1">
    <location>
        <begin position="321"/>
        <end position="374"/>
    </location>
</feature>
<dbReference type="GeneID" id="101853427"/>
<evidence type="ECO:0000313" key="4">
    <source>
        <dbReference type="RefSeq" id="XP_005090313.3"/>
    </source>
</evidence>
<dbReference type="RefSeq" id="XP_005090313.3">
    <property type="nucleotide sequence ID" value="XM_005090256.3"/>
</dbReference>
<feature type="repeat" description="RCC1" evidence="1">
    <location>
        <begin position="193"/>
        <end position="244"/>
    </location>
</feature>
<dbReference type="PANTHER" id="PTHR46207:SF1">
    <property type="entry name" value="PROTEIN RCC2"/>
    <property type="match status" value="1"/>
</dbReference>
<dbReference type="InterPro" id="IPR009091">
    <property type="entry name" value="RCC1/BLIP-II"/>
</dbReference>
<feature type="region of interest" description="Disordered" evidence="2">
    <location>
        <begin position="1"/>
        <end position="67"/>
    </location>
</feature>
<reference evidence="4" key="1">
    <citation type="submission" date="2025-08" db="UniProtKB">
        <authorList>
            <consortium name="RefSeq"/>
        </authorList>
    </citation>
    <scope>IDENTIFICATION</scope>
</reference>
<dbReference type="PROSITE" id="PS00626">
    <property type="entry name" value="RCC1_2"/>
    <property type="match status" value="2"/>
</dbReference>
<dbReference type="Pfam" id="PF00415">
    <property type="entry name" value="RCC1"/>
    <property type="match status" value="5"/>
</dbReference>
<feature type="repeat" description="RCC1" evidence="1">
    <location>
        <begin position="141"/>
        <end position="192"/>
    </location>
</feature>
<evidence type="ECO:0000256" key="1">
    <source>
        <dbReference type="PROSITE-ProRule" id="PRU00235"/>
    </source>
</evidence>
<proteinExistence type="predicted"/>
<name>A0ABM0JC65_APLCA</name>
<accession>A0ABM0JC65</accession>
<feature type="repeat" description="RCC1" evidence="1">
    <location>
        <begin position="420"/>
        <end position="474"/>
    </location>
</feature>
<evidence type="ECO:0000313" key="3">
    <source>
        <dbReference type="Proteomes" id="UP000694888"/>
    </source>
</evidence>
<evidence type="ECO:0000256" key="2">
    <source>
        <dbReference type="SAM" id="MobiDB-lite"/>
    </source>
</evidence>
<protein>
    <submittedName>
        <fullName evidence="4">Protein RCC2</fullName>
    </submittedName>
</protein>